<dbReference type="AlphaFoldDB" id="A0A9X8DMH6"/>
<accession>A0A9X8DMH6</accession>
<gene>
    <name evidence="2" type="ORF">DYB28_011340</name>
</gene>
<dbReference type="Proteomes" id="UP000275652">
    <property type="component" value="Unassembled WGS sequence"/>
</dbReference>
<dbReference type="EMBL" id="QUTI01043933">
    <property type="protein sequence ID" value="RLO00005.1"/>
    <property type="molecule type" value="Genomic_DNA"/>
</dbReference>
<name>A0A9X8DMH6_APHAT</name>
<protein>
    <submittedName>
        <fullName evidence="2">Uncharacterized protein</fullName>
    </submittedName>
</protein>
<feature type="compositionally biased region" description="Polar residues" evidence="1">
    <location>
        <begin position="38"/>
        <end position="54"/>
    </location>
</feature>
<evidence type="ECO:0000256" key="1">
    <source>
        <dbReference type="SAM" id="MobiDB-lite"/>
    </source>
</evidence>
<feature type="region of interest" description="Disordered" evidence="1">
    <location>
        <begin position="36"/>
        <end position="55"/>
    </location>
</feature>
<proteinExistence type="predicted"/>
<evidence type="ECO:0000313" key="2">
    <source>
        <dbReference type="EMBL" id="RLO00005.1"/>
    </source>
</evidence>
<feature type="region of interest" description="Disordered" evidence="1">
    <location>
        <begin position="434"/>
        <end position="460"/>
    </location>
</feature>
<sequence length="501" mass="57363">MTTPNRDLHLTNIVNLGQALLTTAANLNMEVDHLIRQPPTSDGQTGSEDWQQQRTEMETELARLRESNAHQRTQLAEYYRVHNENKASHELLESRVQELLKRWSDDVANRDQQLRIRSVHRFWNWVGKTCALVNPKNVTVLCEAYSVLLREGRVPITVMQRLRAAHGIHISTGAPTAPQTNDIVKIPPFIAKAFAPPSGNEFKRISKNPRISLSQHPSVQSVPGFTQEMLDVYEEVRATKPWERYRRVGSILPDRDGPEGQHVRRFNTSVATFWDRYGQQLWERTYAPFGNANHLDPLFHQVFNLHVELQLLINNTDYDDTLVHFLCFPHPAWPVLSLNPPTPKKILAGDPGRSAIVMDYWVNRSVRFWPKVPPIPHSRKAGKEVWYRGLGDSVAYLAQRKIRTFMANQARKKGIVDAVTVPFRVSDLPRRPVESRIDERGDRSKNNVLVERPDSQRGLLERPPLRRAPMMDILDLDNSDSDSDVIHAVHIQLVGVECKPG</sequence>
<organism evidence="2 3">
    <name type="scientific">Aphanomyces astaci</name>
    <name type="common">Crayfish plague agent</name>
    <dbReference type="NCBI Taxonomy" id="112090"/>
    <lineage>
        <taxon>Eukaryota</taxon>
        <taxon>Sar</taxon>
        <taxon>Stramenopiles</taxon>
        <taxon>Oomycota</taxon>
        <taxon>Saprolegniomycetes</taxon>
        <taxon>Saprolegniales</taxon>
        <taxon>Verrucalvaceae</taxon>
        <taxon>Aphanomyces</taxon>
    </lineage>
</organism>
<comment type="caution">
    <text evidence="2">The sequence shown here is derived from an EMBL/GenBank/DDBJ whole genome shotgun (WGS) entry which is preliminary data.</text>
</comment>
<evidence type="ECO:0000313" key="3">
    <source>
        <dbReference type="Proteomes" id="UP000275652"/>
    </source>
</evidence>
<reference evidence="2 3" key="1">
    <citation type="journal article" date="2018" name="J. Invertebr. Pathol.">
        <title>New genotyping method for the causative agent of crayfish plague (Aphanomyces astaci) based on whole genome data.</title>
        <authorList>
            <person name="Minardi D."/>
            <person name="Studholme D.J."/>
            <person name="van der Giezen M."/>
            <person name="Pretto T."/>
            <person name="Oidtmann B."/>
        </authorList>
    </citation>
    <scope>NUCLEOTIDE SEQUENCE [LARGE SCALE GENOMIC DNA]</scope>
    <source>
        <strain evidence="2 3">KB13</strain>
    </source>
</reference>